<dbReference type="Proteomes" id="UP001152797">
    <property type="component" value="Unassembled WGS sequence"/>
</dbReference>
<name>A0A9P1D535_9DINO</name>
<gene>
    <name evidence="1" type="ORF">C1SCF055_LOCUS29013</name>
</gene>
<dbReference type="AlphaFoldDB" id="A0A9P1D535"/>
<dbReference type="EMBL" id="CAMXCT020003223">
    <property type="protein sequence ID" value="CAL1156495.1"/>
    <property type="molecule type" value="Genomic_DNA"/>
</dbReference>
<accession>A0A9P1D535</accession>
<dbReference type="EMBL" id="CAMXCT010003223">
    <property type="protein sequence ID" value="CAI4003120.1"/>
    <property type="molecule type" value="Genomic_DNA"/>
</dbReference>
<proteinExistence type="predicted"/>
<dbReference type="OrthoDB" id="10395705at2759"/>
<dbReference type="EMBL" id="CAMXCT030003223">
    <property type="protein sequence ID" value="CAL4790432.1"/>
    <property type="molecule type" value="Genomic_DNA"/>
</dbReference>
<reference evidence="2 3" key="2">
    <citation type="submission" date="2024-05" db="EMBL/GenBank/DDBJ databases">
        <authorList>
            <person name="Chen Y."/>
            <person name="Shah S."/>
            <person name="Dougan E. K."/>
            <person name="Thang M."/>
            <person name="Chan C."/>
        </authorList>
    </citation>
    <scope>NUCLEOTIDE SEQUENCE [LARGE SCALE GENOMIC DNA]</scope>
</reference>
<evidence type="ECO:0000313" key="1">
    <source>
        <dbReference type="EMBL" id="CAI4003120.1"/>
    </source>
</evidence>
<evidence type="ECO:0000313" key="3">
    <source>
        <dbReference type="Proteomes" id="UP001152797"/>
    </source>
</evidence>
<organism evidence="1">
    <name type="scientific">Cladocopium goreaui</name>
    <dbReference type="NCBI Taxonomy" id="2562237"/>
    <lineage>
        <taxon>Eukaryota</taxon>
        <taxon>Sar</taxon>
        <taxon>Alveolata</taxon>
        <taxon>Dinophyceae</taxon>
        <taxon>Suessiales</taxon>
        <taxon>Symbiodiniaceae</taxon>
        <taxon>Cladocopium</taxon>
    </lineage>
</organism>
<comment type="caution">
    <text evidence="1">The sequence shown here is derived from an EMBL/GenBank/DDBJ whole genome shotgun (WGS) entry which is preliminary data.</text>
</comment>
<keyword evidence="3" id="KW-1185">Reference proteome</keyword>
<reference evidence="1" key="1">
    <citation type="submission" date="2022-10" db="EMBL/GenBank/DDBJ databases">
        <authorList>
            <person name="Chen Y."/>
            <person name="Dougan E. K."/>
            <person name="Chan C."/>
            <person name="Rhodes N."/>
            <person name="Thang M."/>
        </authorList>
    </citation>
    <scope>NUCLEOTIDE SEQUENCE</scope>
</reference>
<evidence type="ECO:0000313" key="2">
    <source>
        <dbReference type="EMBL" id="CAL4790432.1"/>
    </source>
</evidence>
<protein>
    <submittedName>
        <fullName evidence="2">Endoglucanase</fullName>
    </submittedName>
</protein>
<sequence length="115" mass="12550">MLLQVATELHRKDRQLSLAEACTRVALEVKDSGQGHGVLADVLASMGKAEASVLESQTALKMLVEQPDLRKVIFGKALKICQELDDKPLTEALHACQKLAEEQYTGRGKTPPLVQ</sequence>